<dbReference type="Pfam" id="PF13358">
    <property type="entry name" value="DDE_3"/>
    <property type="match status" value="1"/>
</dbReference>
<reference evidence="2 3" key="1">
    <citation type="submission" date="2024-09" db="EMBL/GenBank/DDBJ databases">
        <authorList>
            <person name="Sun Q."/>
            <person name="Mori K."/>
        </authorList>
    </citation>
    <scope>NUCLEOTIDE SEQUENCE [LARGE SCALE GENOMIC DNA]</scope>
    <source>
        <strain evidence="2 3">JCM 3331</strain>
    </source>
</reference>
<evidence type="ECO:0000313" key="2">
    <source>
        <dbReference type="EMBL" id="MFB9576341.1"/>
    </source>
</evidence>
<dbReference type="Pfam" id="PF13565">
    <property type="entry name" value="HTH_32"/>
    <property type="match status" value="1"/>
</dbReference>
<organism evidence="2 3">
    <name type="scientific">Streptomyces yanii</name>
    <dbReference type="NCBI Taxonomy" id="78510"/>
    <lineage>
        <taxon>Bacteria</taxon>
        <taxon>Bacillati</taxon>
        <taxon>Actinomycetota</taxon>
        <taxon>Actinomycetes</taxon>
        <taxon>Kitasatosporales</taxon>
        <taxon>Streptomycetaceae</taxon>
        <taxon>Streptomyces</taxon>
    </lineage>
</organism>
<dbReference type="Proteomes" id="UP001589710">
    <property type="component" value="Unassembled WGS sequence"/>
</dbReference>
<dbReference type="InterPro" id="IPR047655">
    <property type="entry name" value="Transpos_IS630-like"/>
</dbReference>
<dbReference type="InterPro" id="IPR038717">
    <property type="entry name" value="Tc1-like_DDE_dom"/>
</dbReference>
<evidence type="ECO:0000313" key="3">
    <source>
        <dbReference type="Proteomes" id="UP001589710"/>
    </source>
</evidence>
<dbReference type="EMBL" id="JBHMCG010000129">
    <property type="protein sequence ID" value="MFB9576341.1"/>
    <property type="molecule type" value="Genomic_DNA"/>
</dbReference>
<sequence>MPKILRAELTSDQECEVRERLRARDLAPGTRLRLECIRLMGRGLIVPEVADLLECNDVTVRGAVHRFAAGGFDALADAPRPGRPASVTREDREALAALLDESAQQGRTWTAAALCDWLAAERGVRVSAAWLTELLHRDGFRWKRTRDTLRHKADPVLQQAARAQLEDLRLGAITGMRDLYFLDESGFAPTMPTGYTWSRAGHRAVVPREDKKGRRVNVLGALAVGRHADLVWERSCGKIDAAMLLEFVCTNLAGLPGGAAALEQPPAGFTRVRPCTVVLDNASAHVARAFKGRREDLAAIGVELFYLPPRSPELNDIERVWRSAKYEDYPERVHTTAEAVGTAVDRALHRQRARVQGSAANFIKAA</sequence>
<accession>A0ABV5REP2</accession>
<dbReference type="PANTHER" id="PTHR46564">
    <property type="entry name" value="TRANSPOSASE"/>
    <property type="match status" value="1"/>
</dbReference>
<protein>
    <submittedName>
        <fullName evidence="2">IS630 family transposase</fullName>
    </submittedName>
</protein>
<dbReference type="NCBIfam" id="NF033545">
    <property type="entry name" value="transpos_IS630"/>
    <property type="match status" value="1"/>
</dbReference>
<gene>
    <name evidence="2" type="ORF">ACFFTL_29665</name>
</gene>
<dbReference type="PANTHER" id="PTHR46564:SF1">
    <property type="entry name" value="TRANSPOSASE"/>
    <property type="match status" value="1"/>
</dbReference>
<evidence type="ECO:0000259" key="1">
    <source>
        <dbReference type="Pfam" id="PF13358"/>
    </source>
</evidence>
<feature type="domain" description="Tc1-like transposase DDE" evidence="1">
    <location>
        <begin position="178"/>
        <end position="327"/>
    </location>
</feature>
<dbReference type="SUPFAM" id="SSF46689">
    <property type="entry name" value="Homeodomain-like"/>
    <property type="match status" value="1"/>
</dbReference>
<proteinExistence type="predicted"/>
<name>A0ABV5REP2_9ACTN</name>
<dbReference type="InterPro" id="IPR009057">
    <property type="entry name" value="Homeodomain-like_sf"/>
</dbReference>
<dbReference type="RefSeq" id="WP_345515407.1">
    <property type="nucleotide sequence ID" value="NZ_BAAAXD010000031.1"/>
</dbReference>
<dbReference type="Gene3D" id="3.30.420.10">
    <property type="entry name" value="Ribonuclease H-like superfamily/Ribonuclease H"/>
    <property type="match status" value="1"/>
</dbReference>
<comment type="caution">
    <text evidence="2">The sequence shown here is derived from an EMBL/GenBank/DDBJ whole genome shotgun (WGS) entry which is preliminary data.</text>
</comment>
<keyword evidence="3" id="KW-1185">Reference proteome</keyword>
<dbReference type="InterPro" id="IPR036397">
    <property type="entry name" value="RNaseH_sf"/>
</dbReference>